<name>A0ACB9DET2_9ASTR</name>
<comment type="caution">
    <text evidence="1">The sequence shown here is derived from an EMBL/GenBank/DDBJ whole genome shotgun (WGS) entry which is preliminary data.</text>
</comment>
<evidence type="ECO:0000313" key="2">
    <source>
        <dbReference type="Proteomes" id="UP001056120"/>
    </source>
</evidence>
<keyword evidence="2" id="KW-1185">Reference proteome</keyword>
<accession>A0ACB9DET2</accession>
<dbReference type="EMBL" id="CM042036">
    <property type="protein sequence ID" value="KAI3745179.1"/>
    <property type="molecule type" value="Genomic_DNA"/>
</dbReference>
<protein>
    <submittedName>
        <fullName evidence="1">Uncharacterized protein</fullName>
    </submittedName>
</protein>
<reference evidence="2" key="1">
    <citation type="journal article" date="2022" name="Mol. Ecol. Resour.">
        <title>The genomes of chicory, endive, great burdock and yacon provide insights into Asteraceae palaeo-polyploidization history and plant inulin production.</title>
        <authorList>
            <person name="Fan W."/>
            <person name="Wang S."/>
            <person name="Wang H."/>
            <person name="Wang A."/>
            <person name="Jiang F."/>
            <person name="Liu H."/>
            <person name="Zhao H."/>
            <person name="Xu D."/>
            <person name="Zhang Y."/>
        </authorList>
    </citation>
    <scope>NUCLEOTIDE SEQUENCE [LARGE SCALE GENOMIC DNA]</scope>
    <source>
        <strain evidence="2">cv. Yunnan</strain>
    </source>
</reference>
<organism evidence="1 2">
    <name type="scientific">Smallanthus sonchifolius</name>
    <dbReference type="NCBI Taxonomy" id="185202"/>
    <lineage>
        <taxon>Eukaryota</taxon>
        <taxon>Viridiplantae</taxon>
        <taxon>Streptophyta</taxon>
        <taxon>Embryophyta</taxon>
        <taxon>Tracheophyta</taxon>
        <taxon>Spermatophyta</taxon>
        <taxon>Magnoliopsida</taxon>
        <taxon>eudicotyledons</taxon>
        <taxon>Gunneridae</taxon>
        <taxon>Pentapetalae</taxon>
        <taxon>asterids</taxon>
        <taxon>campanulids</taxon>
        <taxon>Asterales</taxon>
        <taxon>Asteraceae</taxon>
        <taxon>Asteroideae</taxon>
        <taxon>Heliantheae alliance</taxon>
        <taxon>Millerieae</taxon>
        <taxon>Smallanthus</taxon>
    </lineage>
</organism>
<proteinExistence type="predicted"/>
<sequence>MSTSMPQTQTVPPPIYTTAPTSQPSTIRAESSMSLPTVSLQDQIGTLNSLVLRLLAHNEEQSKRLDQQGSQIEQQGSQISQLTLQNTEQAQAITSLTNRCNDQQALLLTATNKNQQLSTTVDAHTQRIQRLEEENKRLL</sequence>
<reference evidence="1 2" key="2">
    <citation type="journal article" date="2022" name="Mol. Ecol. Resour.">
        <title>The genomes of chicory, endive, great burdock and yacon provide insights into Asteraceae paleo-polyploidization history and plant inulin production.</title>
        <authorList>
            <person name="Fan W."/>
            <person name="Wang S."/>
            <person name="Wang H."/>
            <person name="Wang A."/>
            <person name="Jiang F."/>
            <person name="Liu H."/>
            <person name="Zhao H."/>
            <person name="Xu D."/>
            <person name="Zhang Y."/>
        </authorList>
    </citation>
    <scope>NUCLEOTIDE SEQUENCE [LARGE SCALE GENOMIC DNA]</scope>
    <source>
        <strain evidence="2">cv. Yunnan</strain>
        <tissue evidence="1">Leaves</tissue>
    </source>
</reference>
<evidence type="ECO:0000313" key="1">
    <source>
        <dbReference type="EMBL" id="KAI3745179.1"/>
    </source>
</evidence>
<gene>
    <name evidence="1" type="ORF">L1987_58285</name>
</gene>
<dbReference type="Proteomes" id="UP001056120">
    <property type="component" value="Linkage Group LG19"/>
</dbReference>